<feature type="domain" description="Nucleoporin Nup54 alpha-helical" evidence="19">
    <location>
        <begin position="356"/>
        <end position="494"/>
    </location>
</feature>
<keyword evidence="7" id="KW-0811">Translocation</keyword>
<organism evidence="21 22">
    <name type="scientific">Acanthaster planci</name>
    <name type="common">Crown-of-thorns starfish</name>
    <dbReference type="NCBI Taxonomy" id="133434"/>
    <lineage>
        <taxon>Eukaryota</taxon>
        <taxon>Metazoa</taxon>
        <taxon>Echinodermata</taxon>
        <taxon>Eleutherozoa</taxon>
        <taxon>Asterozoa</taxon>
        <taxon>Asteroidea</taxon>
        <taxon>Valvatacea</taxon>
        <taxon>Valvatida</taxon>
        <taxon>Acanthasteridae</taxon>
        <taxon>Acanthaster</taxon>
    </lineage>
</organism>
<evidence type="ECO:0000256" key="18">
    <source>
        <dbReference type="SAM" id="MobiDB-lite"/>
    </source>
</evidence>
<keyword evidence="17" id="KW-0175">Coiled coil</keyword>
<dbReference type="GO" id="GO:0031965">
    <property type="term" value="C:nuclear membrane"/>
    <property type="evidence" value="ECO:0007669"/>
    <property type="project" value="UniProtKB-SubCell"/>
</dbReference>
<dbReference type="FunFam" id="1.20.5.490:FF:000003">
    <property type="entry name" value="nucleoporin p54 isoform X1"/>
    <property type="match status" value="1"/>
</dbReference>
<dbReference type="PANTHER" id="PTHR13000">
    <property type="entry name" value="NUCLEOPORIN P54"/>
    <property type="match status" value="1"/>
</dbReference>
<dbReference type="FunFam" id="1.20.5.170:FF:000034">
    <property type="entry name" value="Nucleoporin P54, putative"/>
    <property type="match status" value="1"/>
</dbReference>
<evidence type="ECO:0000256" key="4">
    <source>
        <dbReference type="ARBA" id="ARBA00022737"/>
    </source>
</evidence>
<dbReference type="Pfam" id="PF18437">
    <property type="entry name" value="Nup54_C"/>
    <property type="match status" value="1"/>
</dbReference>
<evidence type="ECO:0000313" key="21">
    <source>
        <dbReference type="Proteomes" id="UP000694845"/>
    </source>
</evidence>
<dbReference type="InterPro" id="IPR025712">
    <property type="entry name" value="Nup54_alpha-helical_dom"/>
</dbReference>
<accession>A0A8B7XH05</accession>
<dbReference type="RefSeq" id="XP_022079497.1">
    <property type="nucleotide sequence ID" value="XM_022223805.1"/>
</dbReference>
<evidence type="ECO:0000259" key="19">
    <source>
        <dbReference type="Pfam" id="PF13874"/>
    </source>
</evidence>
<dbReference type="Gene3D" id="1.20.5.170">
    <property type="match status" value="1"/>
</dbReference>
<evidence type="ECO:0000256" key="5">
    <source>
        <dbReference type="ARBA" id="ARBA00022816"/>
    </source>
</evidence>
<evidence type="ECO:0000256" key="16">
    <source>
        <dbReference type="ARBA" id="ARBA00076402"/>
    </source>
</evidence>
<evidence type="ECO:0000256" key="7">
    <source>
        <dbReference type="ARBA" id="ARBA00023010"/>
    </source>
</evidence>
<dbReference type="GO" id="GO:0044613">
    <property type="term" value="C:nuclear pore central transport channel"/>
    <property type="evidence" value="ECO:0007669"/>
    <property type="project" value="TreeGrafter"/>
</dbReference>
<dbReference type="Gene3D" id="1.20.5.490">
    <property type="entry name" value="Single helix bin"/>
    <property type="match status" value="1"/>
</dbReference>
<dbReference type="GO" id="GO:0006999">
    <property type="term" value="P:nuclear pore organization"/>
    <property type="evidence" value="ECO:0007669"/>
    <property type="project" value="TreeGrafter"/>
</dbReference>
<comment type="subcellular location">
    <subcellularLocation>
        <location evidence="12">Endomembrane system</location>
        <topology evidence="12">Peripheral membrane protein</topology>
        <orientation evidence="12">Cytoplasmic side</orientation>
    </subcellularLocation>
    <subcellularLocation>
        <location evidence="1">Nucleus membrane</location>
    </subcellularLocation>
    <subcellularLocation>
        <location evidence="2">Nucleus</location>
        <location evidence="2">Nuclear pore complex</location>
    </subcellularLocation>
</comment>
<dbReference type="PANTHER" id="PTHR13000:SF0">
    <property type="entry name" value="NUCLEOPORIN P54"/>
    <property type="match status" value="1"/>
</dbReference>
<dbReference type="GO" id="GO:0051028">
    <property type="term" value="P:mRNA transport"/>
    <property type="evidence" value="ECO:0007669"/>
    <property type="project" value="UniProtKB-KW"/>
</dbReference>
<keyword evidence="5" id="KW-0509">mRNA transport</keyword>
<evidence type="ECO:0000256" key="9">
    <source>
        <dbReference type="ARBA" id="ARBA00023136"/>
    </source>
</evidence>
<keyword evidence="4" id="KW-0677">Repeat</keyword>
<dbReference type="GeneID" id="110973187"/>
<dbReference type="InterPro" id="IPR040985">
    <property type="entry name" value="Nup54_C"/>
</dbReference>
<keyword evidence="9" id="KW-0472">Membrane</keyword>
<dbReference type="GO" id="GO:0036228">
    <property type="term" value="P:protein localization to nuclear inner membrane"/>
    <property type="evidence" value="ECO:0007669"/>
    <property type="project" value="TreeGrafter"/>
</dbReference>
<evidence type="ECO:0000256" key="1">
    <source>
        <dbReference type="ARBA" id="ARBA00004126"/>
    </source>
</evidence>
<feature type="region of interest" description="Disordered" evidence="18">
    <location>
        <begin position="1"/>
        <end position="21"/>
    </location>
</feature>
<evidence type="ECO:0000313" key="23">
    <source>
        <dbReference type="RefSeq" id="XP_022079497.1"/>
    </source>
</evidence>
<evidence type="ECO:0000256" key="8">
    <source>
        <dbReference type="ARBA" id="ARBA00023132"/>
    </source>
</evidence>
<keyword evidence="6" id="KW-0653">Protein transport</keyword>
<keyword evidence="3" id="KW-0813">Transport</keyword>
<sequence length="558" mass="60205">MSRFGTSFGGQSTSSSTTKPAFGFGAPSTSQTGFAFGAAKTTAPTFSFGTTTTATTTTAATGFGFGSTGGFGTSTTSAAGSAFGFGSTAPTTSSTGFGFGTGFGGFGATKTTASSLFGGFGTNTSTTSSGFGLGGTSTSTGFGGFGTGLGGGLSTGFGTQQQQQQPQQGVGADLMSISSALLMPTIYGDERDAIIAKWNQLQAFWGTGKGYINQNSSVPFTPENPFCRFKTVGYSVKPTSKDEDGLVILHFKKKEEEIRSLQQQLVDALFKILGSKPTLSVCVEDVKQLPDDKTEVIIYIQERSPTGLTRRIPASTAFGFFSQANIKTQLGSLGVVDMVPKLALSEAQIDAYLSTPPLGYDPRLWRQAKLDNPDPEKLVPVPMVGFHTLKSRLENQEQQTKQHQARLDMINQDTETLQHKQTTIQAKIAEYKRRHLELSHRVLRILVRQETQRKAGMAIQTEEEQLRTRLEGLQAELNAPTQMKGRLNEMMSQIRLHSHLPPGRGSEQYALATEMQQEIRQHLKHQQEGLSHLIATIKSDLQDLKLIEQGLQETTSQR</sequence>
<comment type="subunit">
    <text evidence="15">Component of the p62 complex, a complex composed of NUP62, NUP54, and the isoform p58 and isoform p45 of NUP58. Interacts with NUTF2.</text>
</comment>
<evidence type="ECO:0000256" key="11">
    <source>
        <dbReference type="ARBA" id="ARBA00023242"/>
    </source>
</evidence>
<evidence type="ECO:0000256" key="12">
    <source>
        <dbReference type="ARBA" id="ARBA00029433"/>
    </source>
</evidence>
<evidence type="ECO:0000256" key="3">
    <source>
        <dbReference type="ARBA" id="ARBA00022448"/>
    </source>
</evidence>
<evidence type="ECO:0000256" key="17">
    <source>
        <dbReference type="SAM" id="Coils"/>
    </source>
</evidence>
<dbReference type="Pfam" id="PF13874">
    <property type="entry name" value="Nup54"/>
    <property type="match status" value="1"/>
</dbReference>
<evidence type="ECO:0000256" key="10">
    <source>
        <dbReference type="ARBA" id="ARBA00023180"/>
    </source>
</evidence>
<keyword evidence="11" id="KW-0539">Nucleus</keyword>
<dbReference type="OMA" id="MMQTRLH"/>
<gene>
    <name evidence="22 23" type="primary">LOC110973187</name>
</gene>
<dbReference type="GO" id="GO:0017056">
    <property type="term" value="F:structural constituent of nuclear pore"/>
    <property type="evidence" value="ECO:0007669"/>
    <property type="project" value="TreeGrafter"/>
</dbReference>
<reference evidence="22 23" key="1">
    <citation type="submission" date="2025-04" db="UniProtKB">
        <authorList>
            <consortium name="RefSeq"/>
        </authorList>
    </citation>
    <scope>IDENTIFICATION</scope>
</reference>
<evidence type="ECO:0000259" key="20">
    <source>
        <dbReference type="Pfam" id="PF18437"/>
    </source>
</evidence>
<name>A0A8B7XH05_ACAPL</name>
<evidence type="ECO:0000256" key="14">
    <source>
        <dbReference type="ARBA" id="ARBA00060798"/>
    </source>
</evidence>
<evidence type="ECO:0000256" key="6">
    <source>
        <dbReference type="ARBA" id="ARBA00022927"/>
    </source>
</evidence>
<evidence type="ECO:0000256" key="2">
    <source>
        <dbReference type="ARBA" id="ARBA00004567"/>
    </source>
</evidence>
<comment type="similarity">
    <text evidence="14">Belongs to the NUP54 family.</text>
</comment>
<comment type="function">
    <text evidence="13">Component of the nuclear pore complex, a complex required for the trafficking across the nuclear membrane.</text>
</comment>
<feature type="compositionally biased region" description="Low complexity" evidence="18">
    <location>
        <begin position="1"/>
        <end position="18"/>
    </location>
</feature>
<dbReference type="CTD" id="53371"/>
<dbReference type="RefSeq" id="XP_022079496.1">
    <property type="nucleotide sequence ID" value="XM_022223804.1"/>
</dbReference>
<evidence type="ECO:0000256" key="15">
    <source>
        <dbReference type="ARBA" id="ARBA00064717"/>
    </source>
</evidence>
<protein>
    <recommendedName>
        <fullName evidence="16">54 kDa nucleoporin</fullName>
    </recommendedName>
</protein>
<dbReference type="AlphaFoldDB" id="A0A8B7XH05"/>
<dbReference type="Proteomes" id="UP000694845">
    <property type="component" value="Unplaced"/>
</dbReference>
<dbReference type="GO" id="GO:0006607">
    <property type="term" value="P:NLS-bearing protein import into nucleus"/>
    <property type="evidence" value="ECO:0007669"/>
    <property type="project" value="TreeGrafter"/>
</dbReference>
<proteinExistence type="inferred from homology"/>
<feature type="domain" description="Nup54 C-terminal interacting" evidence="20">
    <location>
        <begin position="509"/>
        <end position="547"/>
    </location>
</feature>
<keyword evidence="21" id="KW-1185">Reference proteome</keyword>
<feature type="coiled-coil region" evidence="17">
    <location>
        <begin position="386"/>
        <end position="413"/>
    </location>
</feature>
<evidence type="ECO:0000313" key="22">
    <source>
        <dbReference type="RefSeq" id="XP_022079496.1"/>
    </source>
</evidence>
<dbReference type="OrthoDB" id="6162375at2759"/>
<dbReference type="InterPro" id="IPR024864">
    <property type="entry name" value="Nup54/Nup57/Nup44"/>
</dbReference>
<keyword evidence="8" id="KW-0906">Nuclear pore complex</keyword>
<keyword evidence="10" id="KW-0325">Glycoprotein</keyword>
<evidence type="ECO:0000256" key="13">
    <source>
        <dbReference type="ARBA" id="ARBA00054361"/>
    </source>
</evidence>
<dbReference type="KEGG" id="aplc:110973187"/>